<accession>A0ABT6H6D6</accession>
<name>A0ABT6H6D6_9BACI</name>
<sequence length="280" mass="31181">MNLQPVPLHYIREGQGQPVLLLHGWPGFSYDWRRIVPLLAPFCDVIAPDFRGFGQSPKPQNTAYTPQHLAADIIALLDELALSKVIVAAHDMGATIAQTLAQTYPERIASLILLNPPYPGIGLRRFDKDVQHEFWYQQFHNMPWAGAVIGSSKENVRLYLSHFYEHWAGKAAITQDELDTIIDMYSKPGHFEASIAYYKARAAAKTASAITTAAPVTIPHRTTVLWGDADPVMRSDWSDRLADYFDQVTVTLLPGIGHFVPAEAPQDVAAAIRSHLQKSE</sequence>
<dbReference type="PRINTS" id="PR00111">
    <property type="entry name" value="ABHYDROLASE"/>
</dbReference>
<dbReference type="Gene3D" id="3.40.50.1820">
    <property type="entry name" value="alpha/beta hydrolase"/>
    <property type="match status" value="1"/>
</dbReference>
<proteinExistence type="predicted"/>
<dbReference type="InterPro" id="IPR050266">
    <property type="entry name" value="AB_hydrolase_sf"/>
</dbReference>
<organism evidence="2 3">
    <name type="scientific">Ectobacillus antri</name>
    <dbReference type="NCBI Taxonomy" id="2486280"/>
    <lineage>
        <taxon>Bacteria</taxon>
        <taxon>Bacillati</taxon>
        <taxon>Bacillota</taxon>
        <taxon>Bacilli</taxon>
        <taxon>Bacillales</taxon>
        <taxon>Bacillaceae</taxon>
        <taxon>Ectobacillus</taxon>
    </lineage>
</organism>
<comment type="caution">
    <text evidence="2">The sequence shown here is derived from an EMBL/GenBank/DDBJ whole genome shotgun (WGS) entry which is preliminary data.</text>
</comment>
<gene>
    <name evidence="2" type="ORF">P6P90_12555</name>
</gene>
<dbReference type="PANTHER" id="PTHR43798:SF33">
    <property type="entry name" value="HYDROLASE, PUTATIVE (AFU_ORTHOLOGUE AFUA_2G14860)-RELATED"/>
    <property type="match status" value="1"/>
</dbReference>
<feature type="domain" description="AB hydrolase-1" evidence="1">
    <location>
        <begin position="18"/>
        <end position="264"/>
    </location>
</feature>
<keyword evidence="2" id="KW-0378">Hydrolase</keyword>
<protein>
    <submittedName>
        <fullName evidence="2">Alpha/beta hydrolase</fullName>
    </submittedName>
</protein>
<evidence type="ECO:0000313" key="3">
    <source>
        <dbReference type="Proteomes" id="UP001218246"/>
    </source>
</evidence>
<evidence type="ECO:0000259" key="1">
    <source>
        <dbReference type="Pfam" id="PF00561"/>
    </source>
</evidence>
<reference evidence="2 3" key="1">
    <citation type="submission" date="2023-04" db="EMBL/GenBank/DDBJ databases">
        <title>Ectobacillus antri isolated from activated sludge.</title>
        <authorList>
            <person name="Yan P."/>
            <person name="Liu X."/>
        </authorList>
    </citation>
    <scope>NUCLEOTIDE SEQUENCE [LARGE SCALE GENOMIC DNA]</scope>
    <source>
        <strain evidence="2 3">C18H</strain>
    </source>
</reference>
<dbReference type="PRINTS" id="PR00412">
    <property type="entry name" value="EPOXHYDRLASE"/>
</dbReference>
<dbReference type="PANTHER" id="PTHR43798">
    <property type="entry name" value="MONOACYLGLYCEROL LIPASE"/>
    <property type="match status" value="1"/>
</dbReference>
<dbReference type="GO" id="GO:0016787">
    <property type="term" value="F:hydrolase activity"/>
    <property type="evidence" value="ECO:0007669"/>
    <property type="project" value="UniProtKB-KW"/>
</dbReference>
<dbReference type="Pfam" id="PF00561">
    <property type="entry name" value="Abhydrolase_1"/>
    <property type="match status" value="1"/>
</dbReference>
<keyword evidence="3" id="KW-1185">Reference proteome</keyword>
<dbReference type="RefSeq" id="WP_278018448.1">
    <property type="nucleotide sequence ID" value="NZ_JARRRY010000013.1"/>
</dbReference>
<dbReference type="SUPFAM" id="SSF53474">
    <property type="entry name" value="alpha/beta-Hydrolases"/>
    <property type="match status" value="1"/>
</dbReference>
<dbReference type="InterPro" id="IPR000639">
    <property type="entry name" value="Epox_hydrolase-like"/>
</dbReference>
<dbReference type="InterPro" id="IPR000073">
    <property type="entry name" value="AB_hydrolase_1"/>
</dbReference>
<evidence type="ECO:0000313" key="2">
    <source>
        <dbReference type="EMBL" id="MDG5754794.1"/>
    </source>
</evidence>
<dbReference type="InterPro" id="IPR029058">
    <property type="entry name" value="AB_hydrolase_fold"/>
</dbReference>
<dbReference type="Proteomes" id="UP001218246">
    <property type="component" value="Unassembled WGS sequence"/>
</dbReference>
<dbReference type="EMBL" id="JARULN010000013">
    <property type="protein sequence ID" value="MDG5754794.1"/>
    <property type="molecule type" value="Genomic_DNA"/>
</dbReference>